<feature type="chain" id="PRO_5007574085" evidence="2">
    <location>
        <begin position="19"/>
        <end position="1015"/>
    </location>
</feature>
<dbReference type="Gene3D" id="2.60.40.4070">
    <property type="match status" value="1"/>
</dbReference>
<dbReference type="Pfam" id="PF15902">
    <property type="entry name" value="Sortilin-Vps10"/>
    <property type="match status" value="1"/>
</dbReference>
<keyword evidence="1" id="KW-0677">Repeat</keyword>
<accession>A0A150X2M2</accession>
<evidence type="ECO:0000256" key="2">
    <source>
        <dbReference type="SAM" id="SignalP"/>
    </source>
</evidence>
<organism evidence="4 5">
    <name type="scientific">Roseivirga echinicomitans</name>
    <dbReference type="NCBI Taxonomy" id="296218"/>
    <lineage>
        <taxon>Bacteria</taxon>
        <taxon>Pseudomonadati</taxon>
        <taxon>Bacteroidota</taxon>
        <taxon>Cytophagia</taxon>
        <taxon>Cytophagales</taxon>
        <taxon>Roseivirgaceae</taxon>
        <taxon>Roseivirga</taxon>
    </lineage>
</organism>
<dbReference type="SUPFAM" id="SSF50939">
    <property type="entry name" value="Sialidases"/>
    <property type="match status" value="1"/>
</dbReference>
<evidence type="ECO:0000256" key="1">
    <source>
        <dbReference type="ARBA" id="ARBA00022737"/>
    </source>
</evidence>
<dbReference type="InterPro" id="IPR015943">
    <property type="entry name" value="WD40/YVTN_repeat-like_dom_sf"/>
</dbReference>
<dbReference type="STRING" id="296218.AWN68_09730"/>
<comment type="caution">
    <text evidence="4">The sequence shown here is derived from an EMBL/GenBank/DDBJ whole genome shotgun (WGS) entry which is preliminary data.</text>
</comment>
<dbReference type="SUPFAM" id="SSF110296">
    <property type="entry name" value="Oligoxyloglucan reducing end-specific cellobiohydrolase"/>
    <property type="match status" value="1"/>
</dbReference>
<proteinExistence type="predicted"/>
<dbReference type="PANTHER" id="PTHR12106">
    <property type="entry name" value="SORTILIN RELATED"/>
    <property type="match status" value="1"/>
</dbReference>
<evidence type="ECO:0000313" key="4">
    <source>
        <dbReference type="EMBL" id="KYG72968.1"/>
    </source>
</evidence>
<gene>
    <name evidence="4" type="ORF">AWN68_09730</name>
</gene>
<dbReference type="InterPro" id="IPR031778">
    <property type="entry name" value="Sortilin_N"/>
</dbReference>
<evidence type="ECO:0000259" key="3">
    <source>
        <dbReference type="Pfam" id="PF15902"/>
    </source>
</evidence>
<dbReference type="EMBL" id="LRDB01000050">
    <property type="protein sequence ID" value="KYG72968.1"/>
    <property type="molecule type" value="Genomic_DNA"/>
</dbReference>
<dbReference type="AlphaFoldDB" id="A0A150X2M2"/>
<name>A0A150X2M2_9BACT</name>
<protein>
    <submittedName>
        <fullName evidence="4">Glycoside hydrolase</fullName>
    </submittedName>
</protein>
<dbReference type="CDD" id="cd15482">
    <property type="entry name" value="Sialidase_non-viral"/>
    <property type="match status" value="1"/>
</dbReference>
<keyword evidence="4" id="KW-0378">Hydrolase</keyword>
<evidence type="ECO:0000313" key="5">
    <source>
        <dbReference type="Proteomes" id="UP000075615"/>
    </source>
</evidence>
<dbReference type="GO" id="GO:0016787">
    <property type="term" value="F:hydrolase activity"/>
    <property type="evidence" value="ECO:0007669"/>
    <property type="project" value="UniProtKB-KW"/>
</dbReference>
<keyword evidence="2" id="KW-0732">Signal</keyword>
<dbReference type="InterPro" id="IPR036278">
    <property type="entry name" value="Sialidase_sf"/>
</dbReference>
<feature type="domain" description="Sortilin N-terminal" evidence="3">
    <location>
        <begin position="64"/>
        <end position="183"/>
    </location>
</feature>
<feature type="signal peptide" evidence="2">
    <location>
        <begin position="1"/>
        <end position="18"/>
    </location>
</feature>
<dbReference type="RefSeq" id="WP_068417829.1">
    <property type="nucleotide sequence ID" value="NZ_LRDB01000050.1"/>
</dbReference>
<dbReference type="PANTHER" id="PTHR12106:SF27">
    <property type="entry name" value="SORTILIN-RELATED RECEPTOR"/>
    <property type="match status" value="1"/>
</dbReference>
<sequence length="1015" mass="112475">MRTLFAFSLLFLSQFAFSQSVPKSAYQDMEYRMIGPFRAGRTVGAVGIPTQPNVFFMGVNNGGVWKTDDYGRTWNPIFDEAPTGSVGDIAVSPSNPNVIYVGTGEGLHRPDLSVGDGMFKSTDGGKNWQFIGLGDIQQIARVIVHPTNPDIVFVAGLGHPYGANEMRGVFRSKDGGKNWEKVLYINHNTGSVQVEFDPSNPNVLFADLWEHQEGPWENASFSGPNSGLYKSTDGGTSWKIIEKGLPTVEQGLGRIGIGISPSNSKRIYATVDARQNGGVYRSDDGGESWALIAEDRRLWGRGSDFAEIRVHPKNPDLVYVANVAAYRSEDGGKTWMSFKGAPGGDDYHRIWINPLQPDIMLFAADQGAVVTVNAGKTWSSWYNQPTSQLYHVITDNNFPYWVYGGQQESGAIGVASRGNGGQISFREFMGVGADEYAYVAPDPKDSNIIYGGRVTRFNKKTGQNQNVAPEALRSGDFRGVRTMPLIFHPADDNMLLFGTNVLWKTMNGGQDWEVISPDLTRKQPEVPASVGDFKTESMNTMPQRAIIYAIGPSPLDRNIIWAGTDDGLVQLTRDGGKTWKNVTPPQLKSWDKISQLDAGHFDKGTVYVAVNWIRKDDMRPHIYKTHDFGATWQEVVKGMEINGPVNVVREDSKQKGLLYAGTEREVYFSINDGADWQSLRLNMPASSIRDLVVHESDLVIGTHGRSIWILDDVSPLRGLAAGLKSSDPVLFEPSLATRVRFNMFSDTPIPPEEPNGQNPYDGVAVDYLLPKQYGTVKLEILNGKGVAVRTYSSNDLPEEIDSTDLRHPTYWLRPQQSLGTSAGHHRFIWDLKYDPPRGANRSFSITAVYKNTPSDPSGPYVHPGKYTVRLTVDGKTSEQSINVRLDPRTEISASALQQQTDLSLQVYNNYHQVQSIIEAIDKQLNDSKRKWKKGEKEKLQSFRGNGAANAGDFLYGSIRANTLDSETLVGLQSKFLYMLSVLQSVEAQPTNAVVSGIEQLELRLKEMLTKWEGLK</sequence>
<dbReference type="Gene3D" id="2.130.10.10">
    <property type="entry name" value="YVTN repeat-like/Quinoprotein amine dehydrogenase"/>
    <property type="match status" value="3"/>
</dbReference>
<reference evidence="4 5" key="1">
    <citation type="submission" date="2016-01" db="EMBL/GenBank/DDBJ databases">
        <title>Genome sequencing of Roseivirga echinicomitans KMM 6058.</title>
        <authorList>
            <person name="Selvaratnam C."/>
            <person name="Thevarajoo S."/>
            <person name="Goh K.M."/>
            <person name="Ee R."/>
            <person name="Chan K.-G."/>
            <person name="Chong C.S."/>
        </authorList>
    </citation>
    <scope>NUCLEOTIDE SEQUENCE [LARGE SCALE GENOMIC DNA]</scope>
    <source>
        <strain evidence="4 5">KMM 6058</strain>
    </source>
</reference>
<dbReference type="InterPro" id="IPR050310">
    <property type="entry name" value="VPS10-sortilin"/>
</dbReference>
<keyword evidence="5" id="KW-1185">Reference proteome</keyword>
<dbReference type="Proteomes" id="UP000075615">
    <property type="component" value="Unassembled WGS sequence"/>
</dbReference>